<gene>
    <name evidence="1" type="ORF">LPJ66_007109</name>
</gene>
<organism evidence="1 2">
    <name type="scientific">Kickxella alabastrina</name>
    <dbReference type="NCBI Taxonomy" id="61397"/>
    <lineage>
        <taxon>Eukaryota</taxon>
        <taxon>Fungi</taxon>
        <taxon>Fungi incertae sedis</taxon>
        <taxon>Zoopagomycota</taxon>
        <taxon>Kickxellomycotina</taxon>
        <taxon>Kickxellomycetes</taxon>
        <taxon>Kickxellales</taxon>
        <taxon>Kickxellaceae</taxon>
        <taxon>Kickxella</taxon>
    </lineage>
</organism>
<evidence type="ECO:0000313" key="1">
    <source>
        <dbReference type="EMBL" id="KAJ1891098.1"/>
    </source>
</evidence>
<comment type="caution">
    <text evidence="1">The sequence shown here is derived from an EMBL/GenBank/DDBJ whole genome shotgun (WGS) entry which is preliminary data.</text>
</comment>
<dbReference type="Proteomes" id="UP001150581">
    <property type="component" value="Unassembled WGS sequence"/>
</dbReference>
<reference evidence="1" key="1">
    <citation type="submission" date="2022-07" db="EMBL/GenBank/DDBJ databases">
        <title>Phylogenomic reconstructions and comparative analyses of Kickxellomycotina fungi.</title>
        <authorList>
            <person name="Reynolds N.K."/>
            <person name="Stajich J.E."/>
            <person name="Barry K."/>
            <person name="Grigoriev I.V."/>
            <person name="Crous P."/>
            <person name="Smith M.E."/>
        </authorList>
    </citation>
    <scope>NUCLEOTIDE SEQUENCE</scope>
    <source>
        <strain evidence="1">Benny 63K</strain>
    </source>
</reference>
<proteinExistence type="predicted"/>
<keyword evidence="2" id="KW-1185">Reference proteome</keyword>
<evidence type="ECO:0000313" key="2">
    <source>
        <dbReference type="Proteomes" id="UP001150581"/>
    </source>
</evidence>
<sequence length="434" mass="46878">MAAKAQNTTIASDIAESLRNLPAGNKLSVRVITTADHQVDSLTPQRRFSHFHSSSTMSRRTLIFVSQGECLVAGLEAHEFTSISVQISGGQNTSPSVAVDICIEKVDTSGELSIRMPLVSALIAGYMRSLRRYRAPLGIDTVGVHLFARAQPEYLFAKSQGNPGKRILDDLALIKWWQGTLQAGLSYAMVSDNSTASSLTAIANCIVPGTSAGEAPWFLGAQSGIRVPEADKAIEQPATGMMAKCNPADTALNAYSKAHHTVQWKWGLPYDDTARAHDCVLQFPDDPMTRLLSEPHSGAWSVHTLLEMLSVSEECGSGHRTAYFSATLPLRAHLSCASADTDGTAEQGKPSFDDYDRALVALFDRDMDFSSSDSALASSLRFTEYIDTQLGIASVTVDTTGATVAPRHSETKAKEPPKVNDLTMSIRKKRKVAE</sequence>
<dbReference type="EMBL" id="JANBPG010001220">
    <property type="protein sequence ID" value="KAJ1891098.1"/>
    <property type="molecule type" value="Genomic_DNA"/>
</dbReference>
<name>A0ACC1I9S2_9FUNG</name>
<accession>A0ACC1I9S2</accession>
<protein>
    <submittedName>
        <fullName evidence="1">Uncharacterized protein</fullName>
    </submittedName>
</protein>